<dbReference type="GO" id="GO:0006817">
    <property type="term" value="P:phosphate ion transport"/>
    <property type="evidence" value="ECO:0007669"/>
    <property type="project" value="UniProtKB-KW"/>
</dbReference>
<evidence type="ECO:0000259" key="11">
    <source>
        <dbReference type="PROSITE" id="PS50928"/>
    </source>
</evidence>
<comment type="similarity">
    <text evidence="2 10">Belongs to the binding-protein-dependent transport system permease family. CysTW subfamily.</text>
</comment>
<dbReference type="CDD" id="cd06261">
    <property type="entry name" value="TM_PBP2"/>
    <property type="match status" value="1"/>
</dbReference>
<evidence type="ECO:0000313" key="13">
    <source>
        <dbReference type="Proteomes" id="UP000234966"/>
    </source>
</evidence>
<evidence type="ECO:0000256" key="8">
    <source>
        <dbReference type="ARBA" id="ARBA00023136"/>
    </source>
</evidence>
<feature type="transmembrane region" description="Helical" evidence="9">
    <location>
        <begin position="263"/>
        <end position="282"/>
    </location>
</feature>
<evidence type="ECO:0000256" key="6">
    <source>
        <dbReference type="ARBA" id="ARBA00022692"/>
    </source>
</evidence>
<feature type="transmembrane region" description="Helical" evidence="9">
    <location>
        <begin position="21"/>
        <end position="42"/>
    </location>
</feature>
<evidence type="ECO:0000256" key="10">
    <source>
        <dbReference type="RuleBase" id="RU363054"/>
    </source>
</evidence>
<dbReference type="Gene3D" id="1.10.3720.10">
    <property type="entry name" value="MetI-like"/>
    <property type="match status" value="1"/>
</dbReference>
<dbReference type="GO" id="GO:0005886">
    <property type="term" value="C:plasma membrane"/>
    <property type="evidence" value="ECO:0007669"/>
    <property type="project" value="UniProtKB-SubCell"/>
</dbReference>
<evidence type="ECO:0000256" key="1">
    <source>
        <dbReference type="ARBA" id="ARBA00004651"/>
    </source>
</evidence>
<dbReference type="NCBIfam" id="TIGR02138">
    <property type="entry name" value="phosphate_pstC"/>
    <property type="match status" value="1"/>
</dbReference>
<dbReference type="Pfam" id="PF00528">
    <property type="entry name" value="BPD_transp_1"/>
    <property type="match status" value="1"/>
</dbReference>
<keyword evidence="8 9" id="KW-0472">Membrane</keyword>
<keyword evidence="6 9" id="KW-0812">Transmembrane</keyword>
<dbReference type="GO" id="GO:0005315">
    <property type="term" value="F:phosphate transmembrane transporter activity"/>
    <property type="evidence" value="ECO:0007669"/>
    <property type="project" value="InterPro"/>
</dbReference>
<dbReference type="InterPro" id="IPR000515">
    <property type="entry name" value="MetI-like"/>
</dbReference>
<evidence type="ECO:0000256" key="2">
    <source>
        <dbReference type="ARBA" id="ARBA00007069"/>
    </source>
</evidence>
<keyword evidence="7 9" id="KW-1133">Transmembrane helix</keyword>
<proteinExistence type="inferred from homology"/>
<evidence type="ECO:0000256" key="4">
    <source>
        <dbReference type="ARBA" id="ARBA00022475"/>
    </source>
</evidence>
<feature type="domain" description="ABC transmembrane type-1" evidence="11">
    <location>
        <begin position="75"/>
        <end position="282"/>
    </location>
</feature>
<accession>A0A2N6M0J4</accession>
<evidence type="ECO:0000256" key="9">
    <source>
        <dbReference type="RuleBase" id="RU363032"/>
    </source>
</evidence>
<dbReference type="PROSITE" id="PS50928">
    <property type="entry name" value="ABC_TM1"/>
    <property type="match status" value="1"/>
</dbReference>
<dbReference type="InterPro" id="IPR011864">
    <property type="entry name" value="Phosphate_PstC"/>
</dbReference>
<reference evidence="12 13" key="1">
    <citation type="submission" date="2017-07" db="EMBL/GenBank/DDBJ databases">
        <title>Genomes of Fischerella (Mastigocladus) sp. strains.</title>
        <authorList>
            <person name="Miller S.R."/>
        </authorList>
    </citation>
    <scope>NUCLEOTIDE SEQUENCE [LARGE SCALE GENOMIC DNA]</scope>
    <source>
        <strain evidence="12 13">CCMEE 5330</strain>
    </source>
</reference>
<organism evidence="12 13">
    <name type="scientific">Fischerella thermalis CCMEE 5330</name>
    <dbReference type="NCBI Taxonomy" id="2019670"/>
    <lineage>
        <taxon>Bacteria</taxon>
        <taxon>Bacillati</taxon>
        <taxon>Cyanobacteriota</taxon>
        <taxon>Cyanophyceae</taxon>
        <taxon>Nostocales</taxon>
        <taxon>Hapalosiphonaceae</taxon>
        <taxon>Fischerella</taxon>
    </lineage>
</organism>
<evidence type="ECO:0000256" key="3">
    <source>
        <dbReference type="ARBA" id="ARBA00022448"/>
    </source>
</evidence>
<feature type="transmembrane region" description="Helical" evidence="9">
    <location>
        <begin position="115"/>
        <end position="140"/>
    </location>
</feature>
<comment type="subcellular location">
    <subcellularLocation>
        <location evidence="1 9">Cell membrane</location>
        <topology evidence="1 9">Multi-pass membrane protein</topology>
    </subcellularLocation>
</comment>
<sequence>MTLLKNKILSPYQSDIVLLWILRRLALITGIIVILITTFLLLEALPILQQIGWWRFVSDRSWHPVQGLYNLLPMLWGSLLVTFGSVLFAAPLGIGSAIFCQYYAPPVIGGLYRQLINLLAGIPSVVYGFWGLVVLVPLIGKLHPPGTSLLAGIAILTLMILPTIALTAEASFSEVPNEYLQGAAALGISRWATIRSVVLPAAKSGLFTGLILGTGRAIGETMAVLMVCGNVVQTPTSIFDPIRTLTANIALEMAYATGNHRSALFVSGLLLMGAIAILVAVTESMSRRNIYG</sequence>
<dbReference type="PANTHER" id="PTHR30425">
    <property type="entry name" value="PHOSPHATE TRANSPORT SYSTEM PERMEASE PROTEIN PST"/>
    <property type="match status" value="1"/>
</dbReference>
<evidence type="ECO:0000313" key="12">
    <source>
        <dbReference type="EMBL" id="PMB40255.1"/>
    </source>
</evidence>
<keyword evidence="5 10" id="KW-0592">Phosphate transport</keyword>
<protein>
    <recommendedName>
        <fullName evidence="10">Phosphate transport system permease protein</fullName>
    </recommendedName>
</protein>
<comment type="function">
    <text evidence="10">Part of the binding-protein-dependent transport system for phosphate; probably responsible for the translocation of the substrate across the membrane.</text>
</comment>
<evidence type="ECO:0000256" key="7">
    <source>
        <dbReference type="ARBA" id="ARBA00022989"/>
    </source>
</evidence>
<comment type="caution">
    <text evidence="10">Lacks conserved residue(s) required for the propagation of feature annotation.</text>
</comment>
<dbReference type="RefSeq" id="WP_102207509.1">
    <property type="nucleotide sequence ID" value="NZ_NMQI01000495.1"/>
</dbReference>
<name>A0A2N6M0J4_9CYAN</name>
<dbReference type="Proteomes" id="UP000234966">
    <property type="component" value="Unassembled WGS sequence"/>
</dbReference>
<keyword evidence="4 10" id="KW-1003">Cell membrane</keyword>
<dbReference type="EMBL" id="NMQI01000495">
    <property type="protein sequence ID" value="PMB40255.1"/>
    <property type="molecule type" value="Genomic_DNA"/>
</dbReference>
<dbReference type="AlphaFoldDB" id="A0A2N6M0J4"/>
<dbReference type="InterPro" id="IPR051124">
    <property type="entry name" value="Phosphate_Transport_Permease"/>
</dbReference>
<gene>
    <name evidence="12" type="primary">pstC</name>
    <name evidence="12" type="ORF">CEN41_19835</name>
</gene>
<feature type="transmembrane region" description="Helical" evidence="9">
    <location>
        <begin position="146"/>
        <end position="168"/>
    </location>
</feature>
<comment type="caution">
    <text evidence="12">The sequence shown here is derived from an EMBL/GenBank/DDBJ whole genome shotgun (WGS) entry which is preliminary data.</text>
</comment>
<evidence type="ECO:0000256" key="5">
    <source>
        <dbReference type="ARBA" id="ARBA00022592"/>
    </source>
</evidence>
<dbReference type="InterPro" id="IPR035906">
    <property type="entry name" value="MetI-like_sf"/>
</dbReference>
<feature type="transmembrane region" description="Helical" evidence="9">
    <location>
        <begin position="74"/>
        <end position="103"/>
    </location>
</feature>
<keyword evidence="3 9" id="KW-0813">Transport</keyword>
<dbReference type="SUPFAM" id="SSF161098">
    <property type="entry name" value="MetI-like"/>
    <property type="match status" value="1"/>
</dbReference>
<dbReference type="PANTHER" id="PTHR30425:SF1">
    <property type="entry name" value="PHOSPHATE TRANSPORT SYSTEM PERMEASE PROTEIN PSTC"/>
    <property type="match status" value="1"/>
</dbReference>